<dbReference type="EMBL" id="CADCTR010003373">
    <property type="protein sequence ID" value="CAA9397372.1"/>
    <property type="molecule type" value="Genomic_DNA"/>
</dbReference>
<feature type="non-terminal residue" evidence="1">
    <location>
        <position position="42"/>
    </location>
</feature>
<feature type="non-terminal residue" evidence="1">
    <location>
        <position position="1"/>
    </location>
</feature>
<sequence>VHSPKRDRRGVTTACIAAPSKPSSVAGTRHQWAIGCHSLPRL</sequence>
<organism evidence="1">
    <name type="scientific">uncultured Chloroflexia bacterium</name>
    <dbReference type="NCBI Taxonomy" id="1672391"/>
    <lineage>
        <taxon>Bacteria</taxon>
        <taxon>Bacillati</taxon>
        <taxon>Chloroflexota</taxon>
        <taxon>Chloroflexia</taxon>
        <taxon>environmental samples</taxon>
    </lineage>
</organism>
<reference evidence="1" key="1">
    <citation type="submission" date="2020-02" db="EMBL/GenBank/DDBJ databases">
        <authorList>
            <person name="Meier V. D."/>
        </authorList>
    </citation>
    <scope>NUCLEOTIDE SEQUENCE</scope>
    <source>
        <strain evidence="1">AVDCRST_MAG93</strain>
    </source>
</reference>
<gene>
    <name evidence="1" type="ORF">AVDCRST_MAG93-10044</name>
</gene>
<dbReference type="AlphaFoldDB" id="A0A6J4NTL8"/>
<accession>A0A6J4NTL8</accession>
<name>A0A6J4NTL8_9CHLR</name>
<protein>
    <submittedName>
        <fullName evidence="1">Uncharacterized protein</fullName>
    </submittedName>
</protein>
<evidence type="ECO:0000313" key="1">
    <source>
        <dbReference type="EMBL" id="CAA9397372.1"/>
    </source>
</evidence>
<proteinExistence type="predicted"/>